<protein>
    <recommendedName>
        <fullName evidence="4">Transmembrane protein</fullName>
    </recommendedName>
</protein>
<sequence>MNHIDLNQPPPNHTFKVSVDREETDGERRVRLFKDVALFVVALGFVVMIAGLCYSTLLSNVTSAEEKKWAMSILSATTGGLIGYLIRK</sequence>
<feature type="transmembrane region" description="Helical" evidence="1">
    <location>
        <begin position="69"/>
        <end position="86"/>
    </location>
</feature>
<gene>
    <name evidence="2" type="ORF">A1359_07800</name>
</gene>
<dbReference type="Proteomes" id="UP000078476">
    <property type="component" value="Unassembled WGS sequence"/>
</dbReference>
<evidence type="ECO:0000313" key="3">
    <source>
        <dbReference type="Proteomes" id="UP000078476"/>
    </source>
</evidence>
<keyword evidence="1" id="KW-0472">Membrane</keyword>
<keyword evidence="1" id="KW-0812">Transmembrane</keyword>
<reference evidence="2 3" key="1">
    <citation type="submission" date="2016-03" db="EMBL/GenBank/DDBJ databases">
        <authorList>
            <person name="Ploux O."/>
        </authorList>
    </citation>
    <scope>NUCLEOTIDE SEQUENCE [LARGE SCALE GENOMIC DNA]</scope>
    <source>
        <strain evidence="2 3">R-45370</strain>
    </source>
</reference>
<keyword evidence="3" id="KW-1185">Reference proteome</keyword>
<dbReference type="STRING" id="980561.A1359_07800"/>
<evidence type="ECO:0008006" key="4">
    <source>
        <dbReference type="Google" id="ProtNLM"/>
    </source>
</evidence>
<organism evidence="2 3">
    <name type="scientific">Methylomonas lenta</name>
    <dbReference type="NCBI Taxonomy" id="980561"/>
    <lineage>
        <taxon>Bacteria</taxon>
        <taxon>Pseudomonadati</taxon>
        <taxon>Pseudomonadota</taxon>
        <taxon>Gammaproteobacteria</taxon>
        <taxon>Methylococcales</taxon>
        <taxon>Methylococcaceae</taxon>
        <taxon>Methylomonas</taxon>
    </lineage>
</organism>
<keyword evidence="1" id="KW-1133">Transmembrane helix</keyword>
<feature type="transmembrane region" description="Helical" evidence="1">
    <location>
        <begin position="36"/>
        <end position="57"/>
    </location>
</feature>
<proteinExistence type="predicted"/>
<name>A0A177NFD5_9GAMM</name>
<evidence type="ECO:0000256" key="1">
    <source>
        <dbReference type="SAM" id="Phobius"/>
    </source>
</evidence>
<dbReference type="AlphaFoldDB" id="A0A177NFD5"/>
<dbReference type="EMBL" id="LUUI01000095">
    <property type="protein sequence ID" value="OAI16542.1"/>
    <property type="molecule type" value="Genomic_DNA"/>
</dbReference>
<comment type="caution">
    <text evidence="2">The sequence shown here is derived from an EMBL/GenBank/DDBJ whole genome shotgun (WGS) entry which is preliminary data.</text>
</comment>
<accession>A0A177NFD5</accession>
<evidence type="ECO:0000313" key="2">
    <source>
        <dbReference type="EMBL" id="OAI16542.1"/>
    </source>
</evidence>
<dbReference type="RefSeq" id="WP_066981179.1">
    <property type="nucleotide sequence ID" value="NZ_LUUI01000095.1"/>
</dbReference>
<dbReference type="OrthoDB" id="9155692at2"/>